<dbReference type="RefSeq" id="WP_191362853.1">
    <property type="nucleotide sequence ID" value="NZ_JAKNHQ010000021.1"/>
</dbReference>
<proteinExistence type="predicted"/>
<name>A0ABS9MLN8_9FIRM</name>
<accession>A0ABS9MLN8</accession>
<evidence type="ECO:0000313" key="2">
    <source>
        <dbReference type="EMBL" id="MCG4611741.1"/>
    </source>
</evidence>
<evidence type="ECO:0000313" key="3">
    <source>
        <dbReference type="Proteomes" id="UP001298681"/>
    </source>
</evidence>
<comment type="caution">
    <text evidence="2">The sequence shown here is derived from an EMBL/GenBank/DDBJ whole genome shotgun (WGS) entry which is preliminary data.</text>
</comment>
<keyword evidence="1" id="KW-0812">Transmembrane</keyword>
<feature type="transmembrane region" description="Helical" evidence="1">
    <location>
        <begin position="6"/>
        <end position="30"/>
    </location>
</feature>
<keyword evidence="1" id="KW-0472">Membrane</keyword>
<organism evidence="2 3">
    <name type="scientific">Anaeromassilibacillus senegalensis</name>
    <dbReference type="NCBI Taxonomy" id="1673717"/>
    <lineage>
        <taxon>Bacteria</taxon>
        <taxon>Bacillati</taxon>
        <taxon>Bacillota</taxon>
        <taxon>Clostridia</taxon>
        <taxon>Eubacteriales</taxon>
        <taxon>Acutalibacteraceae</taxon>
        <taxon>Anaeromassilibacillus</taxon>
    </lineage>
</organism>
<reference evidence="2 3" key="1">
    <citation type="submission" date="2022-01" db="EMBL/GenBank/DDBJ databases">
        <title>Collection of gut derived symbiotic bacterial strains cultured from healthy donors.</title>
        <authorList>
            <person name="Lin H."/>
            <person name="Kohout C."/>
            <person name="Waligurski E."/>
            <person name="Pamer E.G."/>
        </authorList>
    </citation>
    <scope>NUCLEOTIDE SEQUENCE [LARGE SCALE GENOMIC DNA]</scope>
    <source>
        <strain evidence="2 3">DFI.7.58</strain>
    </source>
</reference>
<keyword evidence="1" id="KW-1133">Transmembrane helix</keyword>
<gene>
    <name evidence="2" type="ORF">L0P57_12465</name>
</gene>
<sequence length="112" mass="13102">MWGILFKTILILLAIVGLTEVFRLLAFHFLRTRHRGKLFWVLSFQGHDGEAELALKNALEHLRWLDSTQEKLVLCVDRGMDEETREVCRVVSRENLDVRICKPEEVAEILEQ</sequence>
<protein>
    <submittedName>
        <fullName evidence="2">Uncharacterized protein</fullName>
    </submittedName>
</protein>
<evidence type="ECO:0000256" key="1">
    <source>
        <dbReference type="SAM" id="Phobius"/>
    </source>
</evidence>
<dbReference type="EMBL" id="JAKNHQ010000021">
    <property type="protein sequence ID" value="MCG4611741.1"/>
    <property type="molecule type" value="Genomic_DNA"/>
</dbReference>
<keyword evidence="3" id="KW-1185">Reference proteome</keyword>
<dbReference type="Proteomes" id="UP001298681">
    <property type="component" value="Unassembled WGS sequence"/>
</dbReference>